<sequence length="279" mass="31641">MQVEYFSPRVELKSVISRFWAGKVHCANTADNSYYRILASGSTGIVIQLFQNQSQLFNSTDYRKLPLAFIYGQKTDAPCLNHFSTDTTVLGVDFHPMAFKRIFGVNTTELTNTIASLEDLLPESICRKLFQSENLQEAIVVLEQYFLTKLGLAPDTAKLEYALHQIQKAPFLLNTNLLAGEIGMSRRSFQRHFKEQIGVDASTYSRIVRFQKALHSLKCVSNVSLTQLAYDLGYADQSHFGREFKLFVGQSPKQFVKQSSYLDTPTIDIQIPFRIIGVE</sequence>
<accession>A0A163WRQ3</accession>
<comment type="caution">
    <text evidence="5">The sequence shown here is derived from an EMBL/GenBank/DDBJ whole genome shotgun (WGS) entry which is preliminary data.</text>
</comment>
<keyword evidence="2" id="KW-0238">DNA-binding</keyword>
<keyword evidence="1" id="KW-0805">Transcription regulation</keyword>
<dbReference type="GO" id="GO:0003700">
    <property type="term" value="F:DNA-binding transcription factor activity"/>
    <property type="evidence" value="ECO:0007669"/>
    <property type="project" value="InterPro"/>
</dbReference>
<dbReference type="EMBL" id="LQNU01000075">
    <property type="protein sequence ID" value="KZE76740.1"/>
    <property type="molecule type" value="Genomic_DNA"/>
</dbReference>
<evidence type="ECO:0000256" key="3">
    <source>
        <dbReference type="ARBA" id="ARBA00023163"/>
    </source>
</evidence>
<evidence type="ECO:0000259" key="4">
    <source>
        <dbReference type="PROSITE" id="PS01124"/>
    </source>
</evidence>
<dbReference type="SMART" id="SM00342">
    <property type="entry name" value="HTH_ARAC"/>
    <property type="match status" value="1"/>
</dbReference>
<dbReference type="InterPro" id="IPR018060">
    <property type="entry name" value="HTH_AraC"/>
</dbReference>
<dbReference type="InterPro" id="IPR050204">
    <property type="entry name" value="AraC_XylS_family_regulators"/>
</dbReference>
<keyword evidence="6" id="KW-1185">Reference proteome</keyword>
<protein>
    <recommendedName>
        <fullName evidence="4">HTH araC/xylS-type domain-containing protein</fullName>
    </recommendedName>
</protein>
<dbReference type="Proteomes" id="UP000076630">
    <property type="component" value="Unassembled WGS sequence"/>
</dbReference>
<dbReference type="AlphaFoldDB" id="A0A163WRQ3"/>
<dbReference type="Pfam" id="PF12833">
    <property type="entry name" value="HTH_18"/>
    <property type="match status" value="1"/>
</dbReference>
<dbReference type="OrthoDB" id="323290at2"/>
<dbReference type="SUPFAM" id="SSF46689">
    <property type="entry name" value="Homeodomain-like"/>
    <property type="match status" value="1"/>
</dbReference>
<dbReference type="PROSITE" id="PS01124">
    <property type="entry name" value="HTH_ARAC_FAMILY_2"/>
    <property type="match status" value="1"/>
</dbReference>
<evidence type="ECO:0000313" key="6">
    <source>
        <dbReference type="Proteomes" id="UP000076630"/>
    </source>
</evidence>
<dbReference type="PROSITE" id="PS00041">
    <property type="entry name" value="HTH_ARAC_FAMILY_1"/>
    <property type="match status" value="1"/>
</dbReference>
<dbReference type="GO" id="GO:0043565">
    <property type="term" value="F:sequence-specific DNA binding"/>
    <property type="evidence" value="ECO:0007669"/>
    <property type="project" value="InterPro"/>
</dbReference>
<dbReference type="InterPro" id="IPR009057">
    <property type="entry name" value="Homeodomain-like_sf"/>
</dbReference>
<reference evidence="5 6" key="1">
    <citation type="submission" date="2016-01" db="EMBL/GenBank/DDBJ databases">
        <title>Whole genome sequencing of Myroides marinus L41.</title>
        <authorList>
            <person name="Hong K.W."/>
        </authorList>
    </citation>
    <scope>NUCLEOTIDE SEQUENCE [LARGE SCALE GENOMIC DNA]</scope>
    <source>
        <strain evidence="5 6">L41</strain>
    </source>
</reference>
<feature type="domain" description="HTH araC/xylS-type" evidence="4">
    <location>
        <begin position="156"/>
        <end position="258"/>
    </location>
</feature>
<gene>
    <name evidence="5" type="ORF">AV926_15135</name>
</gene>
<dbReference type="InterPro" id="IPR046532">
    <property type="entry name" value="DUF6597"/>
</dbReference>
<dbReference type="Pfam" id="PF20240">
    <property type="entry name" value="DUF6597"/>
    <property type="match status" value="1"/>
</dbReference>
<name>A0A163WRQ3_9FLAO</name>
<dbReference type="PANTHER" id="PTHR46796:SF13">
    <property type="entry name" value="HTH-TYPE TRANSCRIPTIONAL ACTIVATOR RHAS"/>
    <property type="match status" value="1"/>
</dbReference>
<proteinExistence type="predicted"/>
<dbReference type="RefSeq" id="WP_038985702.1">
    <property type="nucleotide sequence ID" value="NZ_JACAJN010000006.1"/>
</dbReference>
<evidence type="ECO:0000313" key="5">
    <source>
        <dbReference type="EMBL" id="KZE76740.1"/>
    </source>
</evidence>
<dbReference type="InterPro" id="IPR018062">
    <property type="entry name" value="HTH_AraC-typ_CS"/>
</dbReference>
<evidence type="ECO:0000256" key="1">
    <source>
        <dbReference type="ARBA" id="ARBA00023015"/>
    </source>
</evidence>
<evidence type="ECO:0000256" key="2">
    <source>
        <dbReference type="ARBA" id="ARBA00023125"/>
    </source>
</evidence>
<keyword evidence="3" id="KW-0804">Transcription</keyword>
<dbReference type="Gene3D" id="1.10.10.60">
    <property type="entry name" value="Homeodomain-like"/>
    <property type="match status" value="1"/>
</dbReference>
<organism evidence="5 6">
    <name type="scientific">Myroides marinus</name>
    <dbReference type="NCBI Taxonomy" id="703342"/>
    <lineage>
        <taxon>Bacteria</taxon>
        <taxon>Pseudomonadati</taxon>
        <taxon>Bacteroidota</taxon>
        <taxon>Flavobacteriia</taxon>
        <taxon>Flavobacteriales</taxon>
        <taxon>Flavobacteriaceae</taxon>
        <taxon>Myroides</taxon>
    </lineage>
</organism>
<dbReference type="PANTHER" id="PTHR46796">
    <property type="entry name" value="HTH-TYPE TRANSCRIPTIONAL ACTIVATOR RHAS-RELATED"/>
    <property type="match status" value="1"/>
</dbReference>